<organism evidence="2 3">
    <name type="scientific">Riccia fluitans</name>
    <dbReference type="NCBI Taxonomy" id="41844"/>
    <lineage>
        <taxon>Eukaryota</taxon>
        <taxon>Viridiplantae</taxon>
        <taxon>Streptophyta</taxon>
        <taxon>Embryophyta</taxon>
        <taxon>Marchantiophyta</taxon>
        <taxon>Marchantiopsida</taxon>
        <taxon>Marchantiidae</taxon>
        <taxon>Marchantiales</taxon>
        <taxon>Ricciaceae</taxon>
        <taxon>Riccia</taxon>
    </lineage>
</organism>
<keyword evidence="3" id="KW-1185">Reference proteome</keyword>
<dbReference type="InterPro" id="IPR000008">
    <property type="entry name" value="C2_dom"/>
</dbReference>
<dbReference type="Pfam" id="PF00168">
    <property type="entry name" value="C2"/>
    <property type="match status" value="1"/>
</dbReference>
<comment type="caution">
    <text evidence="2">The sequence shown here is derived from an EMBL/GenBank/DDBJ whole genome shotgun (WGS) entry which is preliminary data.</text>
</comment>
<dbReference type="InterPro" id="IPR035892">
    <property type="entry name" value="C2_domain_sf"/>
</dbReference>
<dbReference type="Proteomes" id="UP001605036">
    <property type="component" value="Unassembled WGS sequence"/>
</dbReference>
<dbReference type="EMBL" id="JBHFFA010000002">
    <property type="protein sequence ID" value="KAL2645266.1"/>
    <property type="molecule type" value="Genomic_DNA"/>
</dbReference>
<evidence type="ECO:0000313" key="3">
    <source>
        <dbReference type="Proteomes" id="UP001605036"/>
    </source>
</evidence>
<accession>A0ABD1ZBY2</accession>
<dbReference type="PROSITE" id="PS50004">
    <property type="entry name" value="C2"/>
    <property type="match status" value="1"/>
</dbReference>
<dbReference type="AlphaFoldDB" id="A0ABD1ZBY2"/>
<evidence type="ECO:0000313" key="2">
    <source>
        <dbReference type="EMBL" id="KAL2645266.1"/>
    </source>
</evidence>
<name>A0ABD1ZBY2_9MARC</name>
<sequence length="141" mass="15524">MCLAAHNLPRLDLTGGADPYIIISQSPDGSAASSEVLYISEVRSTLSPWWTRISLPFYKIKEEQQLRLTSMDRDNYTDDDIAGVAVVPVSEVFKLAAIDEDHYIKTVTKGLSTNPAQQIVLDNTDTKLVFQSVVIRKGPAA</sequence>
<proteinExistence type="predicted"/>
<dbReference type="SUPFAM" id="SSF49562">
    <property type="entry name" value="C2 domain (Calcium/lipid-binding domain, CaLB)"/>
    <property type="match status" value="1"/>
</dbReference>
<protein>
    <recommendedName>
        <fullName evidence="1">C2 domain-containing protein</fullName>
    </recommendedName>
</protein>
<reference evidence="2 3" key="1">
    <citation type="submission" date="2024-09" db="EMBL/GenBank/DDBJ databases">
        <title>Chromosome-scale assembly of Riccia fluitans.</title>
        <authorList>
            <person name="Paukszto L."/>
            <person name="Sawicki J."/>
            <person name="Karawczyk K."/>
            <person name="Piernik-Szablinska J."/>
            <person name="Szczecinska M."/>
            <person name="Mazdziarz M."/>
        </authorList>
    </citation>
    <scope>NUCLEOTIDE SEQUENCE [LARGE SCALE GENOMIC DNA]</scope>
    <source>
        <strain evidence="2">Rf_01</strain>
        <tissue evidence="2">Aerial parts of the thallus</tissue>
    </source>
</reference>
<feature type="domain" description="C2" evidence="1">
    <location>
        <begin position="1"/>
        <end position="102"/>
    </location>
</feature>
<gene>
    <name evidence="2" type="ORF">R1flu_012853</name>
</gene>
<evidence type="ECO:0000259" key="1">
    <source>
        <dbReference type="PROSITE" id="PS50004"/>
    </source>
</evidence>
<dbReference type="Gene3D" id="2.60.40.150">
    <property type="entry name" value="C2 domain"/>
    <property type="match status" value="1"/>
</dbReference>